<dbReference type="RefSeq" id="XP_040780715.1">
    <property type="nucleotide sequence ID" value="XM_040919961.1"/>
</dbReference>
<dbReference type="AlphaFoldDB" id="A0A9P4YB38"/>
<proteinExistence type="predicted"/>
<evidence type="ECO:0000313" key="3">
    <source>
        <dbReference type="Proteomes" id="UP000803844"/>
    </source>
</evidence>
<dbReference type="EMBL" id="MU032344">
    <property type="protein sequence ID" value="KAF3769754.1"/>
    <property type="molecule type" value="Genomic_DNA"/>
</dbReference>
<evidence type="ECO:0000313" key="2">
    <source>
        <dbReference type="EMBL" id="KAF3769754.1"/>
    </source>
</evidence>
<comment type="caution">
    <text evidence="2">The sequence shown here is derived from an EMBL/GenBank/DDBJ whole genome shotgun (WGS) entry which is preliminary data.</text>
</comment>
<gene>
    <name evidence="2" type="ORF">M406DRAFT_325240</name>
</gene>
<dbReference type="Proteomes" id="UP000803844">
    <property type="component" value="Unassembled WGS sequence"/>
</dbReference>
<sequence length="199" mass="22848">MVKIESVWFFLWLFLLFFFFFFWLHSKRPRHLIGLSAASNAGHVSGRSRLERSVCSKLLKYARKKYNQTHFSVCTNPSKVFSPVGVVANMDSLLEGSSTPSKPYLMVRSPVECIHPMLMPRRSRPQSVGFDGLVCQYDRNTHRNKGHEALIGIPIWSQCRLERPREGSAPIKRWHSGEYRLDPDRNLGEGTILFSGHAN</sequence>
<reference evidence="2" key="1">
    <citation type="journal article" date="2020" name="Phytopathology">
        <title>Genome sequence of the chestnut blight fungus Cryphonectria parasitica EP155: A fundamental resource for an archetypical invasive plant pathogen.</title>
        <authorList>
            <person name="Crouch J.A."/>
            <person name="Dawe A."/>
            <person name="Aerts A."/>
            <person name="Barry K."/>
            <person name="Churchill A.C.L."/>
            <person name="Grimwood J."/>
            <person name="Hillman B."/>
            <person name="Milgroom M.G."/>
            <person name="Pangilinan J."/>
            <person name="Smith M."/>
            <person name="Salamov A."/>
            <person name="Schmutz J."/>
            <person name="Yadav J."/>
            <person name="Grigoriev I.V."/>
            <person name="Nuss D."/>
        </authorList>
    </citation>
    <scope>NUCLEOTIDE SEQUENCE</scope>
    <source>
        <strain evidence="2">EP155</strain>
    </source>
</reference>
<protein>
    <submittedName>
        <fullName evidence="2">Uncharacterized protein</fullName>
    </submittedName>
</protein>
<dbReference type="GeneID" id="63837090"/>
<evidence type="ECO:0000256" key="1">
    <source>
        <dbReference type="SAM" id="Phobius"/>
    </source>
</evidence>
<keyword evidence="1" id="KW-1133">Transmembrane helix</keyword>
<organism evidence="2 3">
    <name type="scientific">Cryphonectria parasitica (strain ATCC 38755 / EP155)</name>
    <dbReference type="NCBI Taxonomy" id="660469"/>
    <lineage>
        <taxon>Eukaryota</taxon>
        <taxon>Fungi</taxon>
        <taxon>Dikarya</taxon>
        <taxon>Ascomycota</taxon>
        <taxon>Pezizomycotina</taxon>
        <taxon>Sordariomycetes</taxon>
        <taxon>Sordariomycetidae</taxon>
        <taxon>Diaporthales</taxon>
        <taxon>Cryphonectriaceae</taxon>
        <taxon>Cryphonectria-Endothia species complex</taxon>
        <taxon>Cryphonectria</taxon>
    </lineage>
</organism>
<keyword evidence="3" id="KW-1185">Reference proteome</keyword>
<feature type="transmembrane region" description="Helical" evidence="1">
    <location>
        <begin position="6"/>
        <end position="24"/>
    </location>
</feature>
<keyword evidence="1" id="KW-0472">Membrane</keyword>
<name>A0A9P4YB38_CRYP1</name>
<keyword evidence="1" id="KW-0812">Transmembrane</keyword>
<accession>A0A9P4YB38</accession>